<dbReference type="GO" id="GO:0000428">
    <property type="term" value="C:DNA-directed RNA polymerase complex"/>
    <property type="evidence" value="ECO:0007669"/>
    <property type="project" value="UniProtKB-KW"/>
</dbReference>
<comment type="function">
    <text evidence="6 8">DNA-dependent RNA polymerase catalyzes the transcription of DNA into RNA using the four ribonucleoside triphosphates as substrates.</text>
</comment>
<dbReference type="InterPro" id="IPR007642">
    <property type="entry name" value="RNA_pol_Rpb2_2"/>
</dbReference>
<dbReference type="GO" id="GO:0006351">
    <property type="term" value="P:DNA-templated transcription"/>
    <property type="evidence" value="ECO:0007669"/>
    <property type="project" value="UniProtKB-UniRule"/>
</dbReference>
<dbReference type="PANTHER" id="PTHR20856">
    <property type="entry name" value="DNA-DIRECTED RNA POLYMERASE I SUBUNIT 2"/>
    <property type="match status" value="1"/>
</dbReference>
<keyword evidence="16" id="KW-1185">Reference proteome</keyword>
<dbReference type="InterPro" id="IPR042107">
    <property type="entry name" value="DNA-dir_RNA_pol_bsu_ext_1_sf"/>
</dbReference>
<dbReference type="HAMAP" id="MF_01321">
    <property type="entry name" value="RNApol_bact_RpoB"/>
    <property type="match status" value="1"/>
</dbReference>
<sequence length="1271" mass="141829">MGYRTVQYGKKASRRNYSKMNYDIDLPNLIEIQTQSFERFYKEGVQELLKDISPIEGHNGDLKLYFEECFFAEPKYGILESKIRDINYSRQLSAKVKLENAVTGEIRESVVLMTELPMMTPAGTFVINGAERVVVSQIVRSAGAYFTSELDKKINRIKFTAQVIPTRGAWIEYEQGSKDILYAKLDRSKKVPMTTFMRALGFSTKKEIEETFGKSTLLTATFEKDESKTSDDAIIDLYSKLRQGEKVPADAAREFIRVRLFDRRRYDLAAVGRYKFNKKLDVLARAENTFLAEDLINKETGEVVFAKDTEITKEVIEQLKLHRNLFRKELISKEKNLENETPDEILATRMPDGGDALYAKENILNLRTGEVLVTKNTEITPEVITTLRRNRQAIDEKVIKYFLDSKDIYQKEVDRLGVIVESFEVYTYDESGDRNTNIKLIGNDQRENKEHITISDVVASLSYYLNLYDGLGSVDDIDHLGNRRLRLIGELLKNQFRIGLARAEKNIKDKMSTTSFADAAPANIINMTPLAGAIKTFFGSSQLSQFMDQINPLAELTQKRRVSALGTGGIARDRAGVEVRDVHNSHYGRLCPIETPEGPSIGLISSLATYARTDEYGFIQTPFLQVIHENGISKVSDKITYLTADQEAGEVIASAASPLNPDNSFKEERIIARSNGETGMYEQHEITFMDVSPKQIVSVATSSIPFLEHDDASRALMGANMQRQAVPLLAPESPIVGTGIEYRAAKDSGCVIVTKNAGYVTYADAKKIIITEEPTDVVSIGGRIIYEPNKEFNYMIAKELHDYGMAPESEYELIQFFRSNQDTLVLQKPIVVAGEYVEAGDIIADGPSTDQGELALGRNVTVAFMTWEGYNYEDAIIMSEELVKNDVYTSIHIDEYEIETRELKTGTGKEEITREIPNVGPDAIKNLDEKGIIIPGSEVKEGDILVGKITPKGIFEPSPSEKLIHAVIGEKSREYRDSSLRVPHGGGGVVQSIRYFSKKNGDILPSGVNETIRVYIAKKRKISEGDKMAGRHGNKGVISKILPKEDMPYMEDGTTVDIMLNPLGVPSRMNIGQILEIHLGISAKRLGIKVATPVFDGVEDKDLKDIMAEAGLEPDGKTTLYDGRTGEPYENRISVGVMYMIKLSHMVDDKLHARSVGPYTLVTQQPMGGKAQNGGQRFGEMEVWALYAYGAAHTLQEMLTVKSDDMIGRNKVYSAITHGKPIPKASIPESFRVLTRELQALGLYVELVDAATGENEATKSLVDQNKKGGLQ</sequence>
<feature type="domain" description="RNA polymerase beta subunit protrusion" evidence="12">
    <location>
        <begin position="28"/>
        <end position="526"/>
    </location>
</feature>
<feature type="domain" description="RNA polymerase Rpb2" evidence="11">
    <location>
        <begin position="390"/>
        <end position="486"/>
    </location>
</feature>
<dbReference type="Pfam" id="PF04561">
    <property type="entry name" value="RNA_pol_Rpb2_2"/>
    <property type="match status" value="2"/>
</dbReference>
<keyword evidence="4 6" id="KW-0804">Transcription</keyword>
<evidence type="ECO:0000259" key="9">
    <source>
        <dbReference type="Pfam" id="PF00562"/>
    </source>
</evidence>
<dbReference type="RefSeq" id="WP_030003733.1">
    <property type="nucleotide sequence ID" value="NC_022538.1"/>
</dbReference>
<dbReference type="Gene3D" id="2.30.150.10">
    <property type="entry name" value="DNA-directed RNA polymerase, beta subunit, external 1 domain"/>
    <property type="match status" value="1"/>
</dbReference>
<dbReference type="HOGENOM" id="CLU_000524_4_1_14"/>
<dbReference type="InterPro" id="IPR037034">
    <property type="entry name" value="RNA_pol_Rpb2_2_sf"/>
</dbReference>
<dbReference type="InterPro" id="IPR007645">
    <property type="entry name" value="RNA_pol_Rpb2_3"/>
</dbReference>
<feature type="domain" description="DNA-directed RNA polymerase beta subunit external 1" evidence="14">
    <location>
        <begin position="633"/>
        <end position="692"/>
    </location>
</feature>
<keyword evidence="1 6" id="KW-0240">DNA-directed RNA polymerase</keyword>
<evidence type="ECO:0000256" key="8">
    <source>
        <dbReference type="RuleBase" id="RU363031"/>
    </source>
</evidence>
<evidence type="ECO:0000313" key="15">
    <source>
        <dbReference type="EMBL" id="CCV64850.1"/>
    </source>
</evidence>
<evidence type="ECO:0000259" key="12">
    <source>
        <dbReference type="Pfam" id="PF04563"/>
    </source>
</evidence>
<dbReference type="InterPro" id="IPR007641">
    <property type="entry name" value="RNA_pol_Rpb2_7"/>
</dbReference>
<dbReference type="AlphaFoldDB" id="U4KQM7"/>
<dbReference type="InterPro" id="IPR019462">
    <property type="entry name" value="DNA-dir_RNA_pol_bsu_external_1"/>
</dbReference>
<dbReference type="InterPro" id="IPR037033">
    <property type="entry name" value="DNA-dir_RNAP_su2_hyb_sf"/>
</dbReference>
<dbReference type="Pfam" id="PF04560">
    <property type="entry name" value="RNA_pol_Rpb2_7"/>
    <property type="match status" value="1"/>
</dbReference>
<keyword evidence="3 6" id="KW-0548">Nucleotidyltransferase</keyword>
<dbReference type="InterPro" id="IPR015712">
    <property type="entry name" value="DNA-dir_RNA_pol_su2"/>
</dbReference>
<protein>
    <recommendedName>
        <fullName evidence="6 8">DNA-directed RNA polymerase subunit beta</fullName>
        <shortName evidence="6">RNAP subunit beta</shortName>
        <ecNumber evidence="6 8">2.7.7.6</ecNumber>
    </recommendedName>
    <alternativeName>
        <fullName evidence="6">RNA polymerase subunit beta</fullName>
    </alternativeName>
    <alternativeName>
        <fullName evidence="6">Transcriptase subunit beta</fullName>
    </alternativeName>
</protein>
<dbReference type="InterPro" id="IPR010243">
    <property type="entry name" value="RNA_pol_bsu_bac"/>
</dbReference>
<dbReference type="Pfam" id="PF10385">
    <property type="entry name" value="RNA_pol_Rpb2_45"/>
    <property type="match status" value="1"/>
</dbReference>
<dbReference type="GO" id="GO:0003677">
    <property type="term" value="F:DNA binding"/>
    <property type="evidence" value="ECO:0007669"/>
    <property type="project" value="UniProtKB-UniRule"/>
</dbReference>
<keyword evidence="2 6" id="KW-0808">Transferase</keyword>
<dbReference type="CDD" id="cd00653">
    <property type="entry name" value="RNA_pol_B_RPB2"/>
    <property type="match status" value="1"/>
</dbReference>
<feature type="domain" description="RNA polymerase Rpb2" evidence="11">
    <location>
        <begin position="140"/>
        <end position="294"/>
    </location>
</feature>
<dbReference type="STRING" id="1318466.BN85412730"/>
<evidence type="ECO:0000259" key="10">
    <source>
        <dbReference type="Pfam" id="PF04560"/>
    </source>
</evidence>
<dbReference type="EC" id="2.7.7.6" evidence="6 8"/>
<comment type="similarity">
    <text evidence="6 7">Belongs to the RNA polymerase beta chain family.</text>
</comment>
<proteinExistence type="inferred from homology"/>
<evidence type="ECO:0000256" key="6">
    <source>
        <dbReference type="HAMAP-Rule" id="MF_01321"/>
    </source>
</evidence>
<feature type="domain" description="DNA-directed RNA polymerase subunit 2 hybrid-binding" evidence="9">
    <location>
        <begin position="804"/>
        <end position="1172"/>
    </location>
</feature>
<dbReference type="NCBIfam" id="NF001616">
    <property type="entry name" value="PRK00405.1"/>
    <property type="match status" value="1"/>
</dbReference>
<dbReference type="InterPro" id="IPR007644">
    <property type="entry name" value="RNA_pol_bsu_protrusion"/>
</dbReference>
<dbReference type="Pfam" id="PF00562">
    <property type="entry name" value="RNA_pol_Rpb2_6"/>
    <property type="match status" value="1"/>
</dbReference>
<gene>
    <name evidence="6 15" type="primary">rpoB</name>
    <name evidence="15" type="ORF">BN85412730</name>
</gene>
<dbReference type="Gene3D" id="2.40.270.10">
    <property type="entry name" value="DNA-directed RNA polymerase, subunit 2, domain 6"/>
    <property type="match status" value="3"/>
</dbReference>
<dbReference type="Gene3D" id="3.90.1100.10">
    <property type="match status" value="1"/>
</dbReference>
<comment type="subunit">
    <text evidence="6 8">The RNAP catalytic core consists of 2 alpha, 1 beta, 1 beta' and 1 omega subunit. When a sigma factor is associated with the core the holoenzyme is formed, which can initiate transcription.</text>
</comment>
<dbReference type="OrthoDB" id="9803954at2"/>
<evidence type="ECO:0000256" key="7">
    <source>
        <dbReference type="RuleBase" id="RU000434"/>
    </source>
</evidence>
<feature type="domain" description="RNA polymerase Rpb2" evidence="10">
    <location>
        <begin position="1174"/>
        <end position="1248"/>
    </location>
</feature>
<feature type="domain" description="RNA polymerase Rpb2" evidence="13">
    <location>
        <begin position="545"/>
        <end position="612"/>
    </location>
</feature>
<comment type="catalytic activity">
    <reaction evidence="5 6 8">
        <text>RNA(n) + a ribonucleoside 5'-triphosphate = RNA(n+1) + diphosphate</text>
        <dbReference type="Rhea" id="RHEA:21248"/>
        <dbReference type="Rhea" id="RHEA-COMP:14527"/>
        <dbReference type="Rhea" id="RHEA-COMP:17342"/>
        <dbReference type="ChEBI" id="CHEBI:33019"/>
        <dbReference type="ChEBI" id="CHEBI:61557"/>
        <dbReference type="ChEBI" id="CHEBI:140395"/>
        <dbReference type="EC" id="2.7.7.6"/>
    </reaction>
</comment>
<accession>U4KQM7</accession>
<organism evidence="15 16">
    <name type="scientific">Alteracholeplasma palmae (strain ATCC 49389 / J233)</name>
    <name type="common">Acholeplasma palmae</name>
    <dbReference type="NCBI Taxonomy" id="1318466"/>
    <lineage>
        <taxon>Bacteria</taxon>
        <taxon>Bacillati</taxon>
        <taxon>Mycoplasmatota</taxon>
        <taxon>Mollicutes</taxon>
        <taxon>Acholeplasmatales</taxon>
        <taxon>Acholeplasmataceae</taxon>
        <taxon>Acholeplasma</taxon>
    </lineage>
</organism>
<dbReference type="Pfam" id="PF04563">
    <property type="entry name" value="RNA_pol_Rpb2_1"/>
    <property type="match status" value="1"/>
</dbReference>
<dbReference type="SUPFAM" id="SSF64484">
    <property type="entry name" value="beta and beta-prime subunits of DNA dependent RNA-polymerase"/>
    <property type="match status" value="1"/>
</dbReference>
<evidence type="ECO:0000313" key="16">
    <source>
        <dbReference type="Proteomes" id="UP000032740"/>
    </source>
</evidence>
<evidence type="ECO:0000259" key="11">
    <source>
        <dbReference type="Pfam" id="PF04561"/>
    </source>
</evidence>
<dbReference type="InterPro" id="IPR007120">
    <property type="entry name" value="DNA-dir_RNAP_su2_dom"/>
</dbReference>
<dbReference type="EMBL" id="FO681347">
    <property type="protein sequence ID" value="CCV64850.1"/>
    <property type="molecule type" value="Genomic_DNA"/>
</dbReference>
<dbReference type="Pfam" id="PF04565">
    <property type="entry name" value="RNA_pol_Rpb2_3"/>
    <property type="match status" value="1"/>
</dbReference>
<dbReference type="GO" id="GO:0003899">
    <property type="term" value="F:DNA-directed RNA polymerase activity"/>
    <property type="evidence" value="ECO:0007669"/>
    <property type="project" value="UniProtKB-UniRule"/>
</dbReference>
<dbReference type="Gene3D" id="2.40.50.100">
    <property type="match status" value="1"/>
</dbReference>
<evidence type="ECO:0000259" key="13">
    <source>
        <dbReference type="Pfam" id="PF04565"/>
    </source>
</evidence>
<name>U4KQM7_ALTPJ</name>
<evidence type="ECO:0000256" key="4">
    <source>
        <dbReference type="ARBA" id="ARBA00023163"/>
    </source>
</evidence>
<dbReference type="KEGG" id="apal:BN85412730"/>
<dbReference type="InterPro" id="IPR007121">
    <property type="entry name" value="RNA_pol_bsu_CS"/>
</dbReference>
<evidence type="ECO:0000259" key="14">
    <source>
        <dbReference type="Pfam" id="PF10385"/>
    </source>
</evidence>
<dbReference type="PROSITE" id="PS01166">
    <property type="entry name" value="RNA_POL_BETA"/>
    <property type="match status" value="1"/>
</dbReference>
<evidence type="ECO:0000256" key="5">
    <source>
        <dbReference type="ARBA" id="ARBA00048552"/>
    </source>
</evidence>
<evidence type="ECO:0000256" key="2">
    <source>
        <dbReference type="ARBA" id="ARBA00022679"/>
    </source>
</evidence>
<dbReference type="GO" id="GO:0032549">
    <property type="term" value="F:ribonucleoside binding"/>
    <property type="evidence" value="ECO:0007669"/>
    <property type="project" value="InterPro"/>
</dbReference>
<dbReference type="Proteomes" id="UP000032740">
    <property type="component" value="Chromosome"/>
</dbReference>
<evidence type="ECO:0000256" key="3">
    <source>
        <dbReference type="ARBA" id="ARBA00022695"/>
    </source>
</evidence>
<reference evidence="15 16" key="1">
    <citation type="journal article" date="2013" name="J. Mol. Microbiol. Biotechnol.">
        <title>Analysis of the Complete Genomes of Acholeplasma brassicae , A. palmae and A. laidlawii and Their Comparison to the Obligate Parasites from ' Candidatus Phytoplasma'.</title>
        <authorList>
            <person name="Kube M."/>
            <person name="Siewert C."/>
            <person name="Migdoll A.M."/>
            <person name="Duduk B."/>
            <person name="Holz S."/>
            <person name="Rabus R."/>
            <person name="Seemuller E."/>
            <person name="Mitrovic J."/>
            <person name="Muller I."/>
            <person name="Buttner C."/>
            <person name="Reinhardt R."/>
        </authorList>
    </citation>
    <scope>NUCLEOTIDE SEQUENCE [LARGE SCALE GENOMIC DNA]</scope>
    <source>
        <strain evidence="15 16">J233</strain>
    </source>
</reference>
<dbReference type="Gene3D" id="3.90.1110.10">
    <property type="entry name" value="RNA polymerase Rpb2, domain 2"/>
    <property type="match status" value="1"/>
</dbReference>
<evidence type="ECO:0000256" key="1">
    <source>
        <dbReference type="ARBA" id="ARBA00022478"/>
    </source>
</evidence>
<dbReference type="Gene3D" id="3.90.1800.10">
    <property type="entry name" value="RNA polymerase alpha subunit dimerisation domain"/>
    <property type="match status" value="1"/>
</dbReference>